<proteinExistence type="predicted"/>
<reference evidence="9 10" key="1">
    <citation type="submission" date="2024-02" db="EMBL/GenBank/DDBJ databases">
        <authorList>
            <person name="Daric V."/>
            <person name="Darras S."/>
        </authorList>
    </citation>
    <scope>NUCLEOTIDE SEQUENCE [LARGE SCALE GENOMIC DNA]</scope>
</reference>
<gene>
    <name evidence="9" type="ORF">CVLEPA_LOCUS31471</name>
</gene>
<accession>A0ABP0H4Q3</accession>
<feature type="coiled-coil region" evidence="6">
    <location>
        <begin position="648"/>
        <end position="700"/>
    </location>
</feature>
<organism evidence="9 10">
    <name type="scientific">Clavelina lepadiformis</name>
    <name type="common">Light-bulb sea squirt</name>
    <name type="synonym">Ascidia lepadiformis</name>
    <dbReference type="NCBI Taxonomy" id="159417"/>
    <lineage>
        <taxon>Eukaryota</taxon>
        <taxon>Metazoa</taxon>
        <taxon>Chordata</taxon>
        <taxon>Tunicata</taxon>
        <taxon>Ascidiacea</taxon>
        <taxon>Aplousobranchia</taxon>
        <taxon>Clavelinidae</taxon>
        <taxon>Clavelina</taxon>
    </lineage>
</organism>
<dbReference type="InterPro" id="IPR051952">
    <property type="entry name" value="Golgi-autophagy_related"/>
</dbReference>
<dbReference type="PROSITE" id="PS50913">
    <property type="entry name" value="GRIP"/>
    <property type="match status" value="1"/>
</dbReference>
<name>A0ABP0H4Q3_CLALP</name>
<comment type="caution">
    <text evidence="9">The sequence shown here is derived from an EMBL/GenBank/DDBJ whole genome shotgun (WGS) entry which is preliminary data.</text>
</comment>
<dbReference type="EMBL" id="CAWYQH010000174">
    <property type="protein sequence ID" value="CAK8697999.1"/>
    <property type="molecule type" value="Genomic_DNA"/>
</dbReference>
<feature type="compositionally biased region" description="Polar residues" evidence="7">
    <location>
        <begin position="477"/>
        <end position="487"/>
    </location>
</feature>
<dbReference type="Proteomes" id="UP001642483">
    <property type="component" value="Unassembled WGS sequence"/>
</dbReference>
<evidence type="ECO:0000256" key="2">
    <source>
        <dbReference type="ARBA" id="ARBA00004496"/>
    </source>
</evidence>
<evidence type="ECO:0000256" key="7">
    <source>
        <dbReference type="SAM" id="MobiDB-lite"/>
    </source>
</evidence>
<feature type="domain" description="GRIP" evidence="8">
    <location>
        <begin position="694"/>
        <end position="744"/>
    </location>
</feature>
<feature type="compositionally biased region" description="Acidic residues" evidence="7">
    <location>
        <begin position="104"/>
        <end position="113"/>
    </location>
</feature>
<feature type="coiled-coil region" evidence="6">
    <location>
        <begin position="7"/>
        <end position="55"/>
    </location>
</feature>
<keyword evidence="10" id="KW-1185">Reference proteome</keyword>
<evidence type="ECO:0000256" key="3">
    <source>
        <dbReference type="ARBA" id="ARBA00022490"/>
    </source>
</evidence>
<evidence type="ECO:0000256" key="1">
    <source>
        <dbReference type="ARBA" id="ARBA00004184"/>
    </source>
</evidence>
<keyword evidence="4 6" id="KW-0175">Coiled coil</keyword>
<feature type="region of interest" description="Disordered" evidence="7">
    <location>
        <begin position="80"/>
        <end position="125"/>
    </location>
</feature>
<dbReference type="Pfam" id="PF01465">
    <property type="entry name" value="GRIP"/>
    <property type="match status" value="1"/>
</dbReference>
<feature type="coiled-coil region" evidence="6">
    <location>
        <begin position="223"/>
        <end position="387"/>
    </location>
</feature>
<dbReference type="InterPro" id="IPR000237">
    <property type="entry name" value="GRIP_dom"/>
</dbReference>
<feature type="region of interest" description="Disordered" evidence="7">
    <location>
        <begin position="477"/>
        <end position="497"/>
    </location>
</feature>
<dbReference type="PANTHER" id="PTHR23157:SF25">
    <property type="entry name" value="GRIP AND COILED-COIL DOMAIN-CONTAINING PROTEIN 1"/>
    <property type="match status" value="1"/>
</dbReference>
<dbReference type="PANTHER" id="PTHR23157">
    <property type="entry name" value="GRIP AND COILED-COIL DOMAIN-CONTAINING PROTEIN 1"/>
    <property type="match status" value="1"/>
</dbReference>
<dbReference type="SMART" id="SM00755">
    <property type="entry name" value="Grip"/>
    <property type="match status" value="1"/>
</dbReference>
<feature type="coiled-coil region" evidence="6">
    <location>
        <begin position="145"/>
        <end position="176"/>
    </location>
</feature>
<evidence type="ECO:0000256" key="5">
    <source>
        <dbReference type="ARBA" id="ARBA00023136"/>
    </source>
</evidence>
<evidence type="ECO:0000259" key="8">
    <source>
        <dbReference type="PROSITE" id="PS50913"/>
    </source>
</evidence>
<comment type="subcellular location">
    <subcellularLocation>
        <location evidence="2">Cytoplasm</location>
    </subcellularLocation>
    <subcellularLocation>
        <location evidence="1">Endomembrane system</location>
        <topology evidence="1">Peripheral membrane protein</topology>
    </subcellularLocation>
</comment>
<evidence type="ECO:0000256" key="4">
    <source>
        <dbReference type="ARBA" id="ARBA00023054"/>
    </source>
</evidence>
<dbReference type="Gene3D" id="1.10.220.60">
    <property type="entry name" value="GRIP domain"/>
    <property type="match status" value="1"/>
</dbReference>
<protein>
    <recommendedName>
        <fullName evidence="8">GRIP domain-containing protein</fullName>
    </recommendedName>
</protein>
<feature type="compositionally biased region" description="Basic and acidic residues" evidence="7">
    <location>
        <begin position="488"/>
        <end position="497"/>
    </location>
</feature>
<evidence type="ECO:0000313" key="10">
    <source>
        <dbReference type="Proteomes" id="UP001642483"/>
    </source>
</evidence>
<feature type="compositionally biased region" description="Basic and acidic residues" evidence="7">
    <location>
        <begin position="92"/>
        <end position="103"/>
    </location>
</feature>
<sequence>MFKFNKNDELLATVEKQKDQIDRYEGRLRDIVHAYKSLQNEKEALEKSMKALTLTAPVGSSPYIKKRSIAEGSKRTALVSSDAEAYVDETESEHSQEIDREKDETEDENEVADNESLSSGEEKDSSIQHLKSQIYTLTQSLSTVSDEKSKIVATYQAEKKKLKKEQEIQIKQLHEESEVNFKKASMLQEELTEFKERVRLQQIDREQEQATHSIMLREIQKMLNDERTKNNILETSVKELRNAAQNAEIEAQQSEDYKQRVRQLEEELNQVRKRLHSAELEASTPSPLLLQLQEEMEHMKREHKAQLEKEHARVTEVEKREREVAHAEEERVADLENRLVQISNKLGTYDGRRQKDQISIQHLKDRISQLDIENALLTKQLEAAKSQKENMLSPSKIDDDLDIDGLKERIMHFQELLKTAISKSNEPVDLTDIARSLQSASEDYQKLYLESQQELLHLKEEFERYKTRAQNVLKNMKSGVNSSTSGNRETEEAKRQLQEARERHFLIHARCEDLEAKCVQLEVDCKKDLKKQAHIYQTQIEELKESHSRLISEKERETRTQRERTIAMLADKDKEIKQLKAYSSAYHSESCTLGTSYGKLPTRRHLSTTEDIQDPMEESLTEIMSKSSTNDSKIIHYAEQLARRDVTINSIRRYKKQLELQIRQLQDASITKDEKNAQEVAELKEKISECERSKLRENANMEYLKNVFYRYITTADYTAKQRMLVALVTILQFSPEEARKSGVKK</sequence>
<evidence type="ECO:0000256" key="6">
    <source>
        <dbReference type="SAM" id="Coils"/>
    </source>
</evidence>
<keyword evidence="3" id="KW-0963">Cytoplasm</keyword>
<evidence type="ECO:0000313" key="9">
    <source>
        <dbReference type="EMBL" id="CAK8697999.1"/>
    </source>
</evidence>
<keyword evidence="5" id="KW-0472">Membrane</keyword>